<dbReference type="EMBL" id="JMCB01000020">
    <property type="protein sequence ID" value="KFE62783.1"/>
    <property type="molecule type" value="Genomic_DNA"/>
</dbReference>
<keyword evidence="1" id="KW-1133">Transmembrane helix</keyword>
<dbReference type="Gene3D" id="3.30.70.1440">
    <property type="entry name" value="Multidrug efflux transporter AcrB pore domain"/>
    <property type="match status" value="1"/>
</dbReference>
<feature type="transmembrane region" description="Helical" evidence="1">
    <location>
        <begin position="456"/>
        <end position="488"/>
    </location>
</feature>
<dbReference type="Pfam" id="PF00873">
    <property type="entry name" value="ACR_tran"/>
    <property type="match status" value="1"/>
</dbReference>
<keyword evidence="1" id="KW-0812">Transmembrane</keyword>
<sequence length="1009" mass="106911">MSLVGFLRRHAPGLAALAVALCVFGGISLVTLPGGLYPEVSFPRVVVAATLSGASAETMQLSVTRPVEEGLSTVLGVQRVRSRTIRAASEVSLWFDPGADMDQALSLINARLAELRGELPQEVTLTAERLTPSSFPIQTLAVTGTAQPVQLRDFALYTLRPRMAGLPGVGRVDVIGGDTREVEITVDPVRLEQAQLDMSRLASAVADALKLEPVGRLDVHYRQELVVVQGPVEDLDLLSQIMVGGSPESPVLLGDVARVEEGRADRLSLTSANGKPAALVNIGRRPGADAIALAQAIRTELESIRAGLPPGIEVLVTYDQAGLIARSVRNVRDAVALGGLLTLIVVGLFLRSWRAMVAAAAALPVTLLMTCAALELSGGTMNLMSLGGLAVAIGLVVDDAVVVVEAVYRRVTSGMERWAATADALREIAWPVTNSTLTTVVVFAPLSLLSGVSGQFFAALAFTLSAAVLISLAVAVTLTPLLCGWLLLPQATHARTPRGLYDRVLSRLLSRPWRTVAVGAAITVLFAGIASGVGTGFLPELDEGAFVVDYFTPTGTSLNEADRLGRQIEAAVAALPEVASTSRRLGAELGPPAATESYVGDITVELKHRRTRSGPQVIEEARTRVESVAPGVRVEFIELLQDVLSDLEGNPDPIEVKLQGEDVSVLRSFAPQVAERLQDIPGLVDLYDGVSGCTPEIHLELQLASAGRAGLTAQEVTAQVRTALLGQVVSAIPRTGRWVNVRVRLRDEDRLDAQVLEQLRLRTPSGTTAPLSQVAQLRRKCLPAELLSENLRPLVPVTGRLESRDLGSVTADVQARLADLKPPEGVELRVGGQRDSQQASFRGLLLVLALATFGVFLILTFHFRSLVLPLLILGVAPVALVSGLAILRLTGVPLNVSSLMGSILLVGLVVKNGILLLDHAEKEREEGFGAREAVERAAAVRLRPILMTTLATLLGLVPLALGLGEGAELQRPLAITVLGGLSISTLVVLLGLPPAYVLVRRRERGPQVS</sequence>
<keyword evidence="1" id="KW-0472">Membrane</keyword>
<dbReference type="PATRIC" id="fig|394096.3.peg.7632"/>
<evidence type="ECO:0000256" key="1">
    <source>
        <dbReference type="SAM" id="Phobius"/>
    </source>
</evidence>
<dbReference type="SUPFAM" id="SSF82714">
    <property type="entry name" value="Multidrug efflux transporter AcrB TolC docking domain, DN and DC subdomains"/>
    <property type="match status" value="2"/>
</dbReference>
<dbReference type="OrthoDB" id="9807612at2"/>
<feature type="transmembrane region" description="Helical" evidence="1">
    <location>
        <begin position="383"/>
        <end position="408"/>
    </location>
</feature>
<dbReference type="InterPro" id="IPR027463">
    <property type="entry name" value="AcrB_DN_DC_subdom"/>
</dbReference>
<proteinExistence type="predicted"/>
<feature type="transmembrane region" description="Helical" evidence="1">
    <location>
        <begin position="357"/>
        <end position="377"/>
    </location>
</feature>
<dbReference type="GO" id="GO:0005886">
    <property type="term" value="C:plasma membrane"/>
    <property type="evidence" value="ECO:0007669"/>
    <property type="project" value="TreeGrafter"/>
</dbReference>
<dbReference type="SUPFAM" id="SSF82693">
    <property type="entry name" value="Multidrug efflux transporter AcrB pore domain, PN1, PN2, PC1 and PC2 subdomains"/>
    <property type="match status" value="3"/>
</dbReference>
<feature type="transmembrane region" description="Helical" evidence="1">
    <location>
        <begin position="334"/>
        <end position="350"/>
    </location>
</feature>
<dbReference type="Proteomes" id="UP000028725">
    <property type="component" value="Unassembled WGS sequence"/>
</dbReference>
<evidence type="ECO:0000313" key="2">
    <source>
        <dbReference type="EMBL" id="KFE62783.1"/>
    </source>
</evidence>
<dbReference type="Gene3D" id="3.30.70.1430">
    <property type="entry name" value="Multidrug efflux transporter AcrB pore domain"/>
    <property type="match status" value="2"/>
</dbReference>
<organism evidence="2 3">
    <name type="scientific">Hyalangium minutum</name>
    <dbReference type="NCBI Taxonomy" id="394096"/>
    <lineage>
        <taxon>Bacteria</taxon>
        <taxon>Pseudomonadati</taxon>
        <taxon>Myxococcota</taxon>
        <taxon>Myxococcia</taxon>
        <taxon>Myxococcales</taxon>
        <taxon>Cystobacterineae</taxon>
        <taxon>Archangiaceae</taxon>
        <taxon>Hyalangium</taxon>
    </lineage>
</organism>
<feature type="transmembrane region" description="Helical" evidence="1">
    <location>
        <begin position="973"/>
        <end position="999"/>
    </location>
</feature>
<dbReference type="InterPro" id="IPR001036">
    <property type="entry name" value="Acrflvin-R"/>
</dbReference>
<protein>
    <submittedName>
        <fullName evidence="2">Cobalt-zinc-cadmium resistance protein CzcA</fullName>
    </submittedName>
</protein>
<name>A0A085W520_9BACT</name>
<dbReference type="PANTHER" id="PTHR32063:SF0">
    <property type="entry name" value="SWARMING MOTILITY PROTEIN SWRC"/>
    <property type="match status" value="1"/>
</dbReference>
<dbReference type="Gene3D" id="3.30.70.1320">
    <property type="entry name" value="Multidrug efflux transporter AcrB pore domain like"/>
    <property type="match status" value="1"/>
</dbReference>
<dbReference type="Gene3D" id="1.20.1640.10">
    <property type="entry name" value="Multidrug efflux transporter AcrB transmembrane domain"/>
    <property type="match status" value="2"/>
</dbReference>
<dbReference type="GO" id="GO:0042910">
    <property type="term" value="F:xenobiotic transmembrane transporter activity"/>
    <property type="evidence" value="ECO:0007669"/>
    <property type="project" value="TreeGrafter"/>
</dbReference>
<dbReference type="AlphaFoldDB" id="A0A085W520"/>
<dbReference type="PANTHER" id="PTHR32063">
    <property type="match status" value="1"/>
</dbReference>
<comment type="caution">
    <text evidence="2">The sequence shown here is derived from an EMBL/GenBank/DDBJ whole genome shotgun (WGS) entry which is preliminary data.</text>
</comment>
<feature type="transmembrane region" description="Helical" evidence="1">
    <location>
        <begin position="899"/>
        <end position="917"/>
    </location>
</feature>
<dbReference type="STRING" id="394096.DB31_3897"/>
<dbReference type="SUPFAM" id="SSF82866">
    <property type="entry name" value="Multidrug efflux transporter AcrB transmembrane domain"/>
    <property type="match status" value="2"/>
</dbReference>
<accession>A0A085W520</accession>
<feature type="transmembrane region" description="Helical" evidence="1">
    <location>
        <begin position="516"/>
        <end position="538"/>
    </location>
</feature>
<keyword evidence="3" id="KW-1185">Reference proteome</keyword>
<gene>
    <name evidence="2" type="ORF">DB31_3897</name>
</gene>
<feature type="transmembrane region" description="Helical" evidence="1">
    <location>
        <begin position="938"/>
        <end position="961"/>
    </location>
</feature>
<dbReference type="Gene3D" id="3.30.2090.10">
    <property type="entry name" value="Multidrug efflux transporter AcrB TolC docking domain, DN and DC subdomains"/>
    <property type="match status" value="2"/>
</dbReference>
<feature type="transmembrane region" description="Helical" evidence="1">
    <location>
        <begin position="428"/>
        <end position="450"/>
    </location>
</feature>
<evidence type="ECO:0000313" key="3">
    <source>
        <dbReference type="Proteomes" id="UP000028725"/>
    </source>
</evidence>
<reference evidence="2 3" key="1">
    <citation type="submission" date="2014-04" db="EMBL/GenBank/DDBJ databases">
        <title>Genome assembly of Hyalangium minutum DSM 14724.</title>
        <authorList>
            <person name="Sharma G."/>
            <person name="Subramanian S."/>
        </authorList>
    </citation>
    <scope>NUCLEOTIDE SEQUENCE [LARGE SCALE GENOMIC DNA]</scope>
    <source>
        <strain evidence="2 3">DSM 14724</strain>
    </source>
</reference>
<feature type="transmembrane region" description="Helical" evidence="1">
    <location>
        <begin position="839"/>
        <end position="859"/>
    </location>
</feature>
<dbReference type="PRINTS" id="PR00702">
    <property type="entry name" value="ACRIFLAVINRP"/>
</dbReference>
<feature type="transmembrane region" description="Helical" evidence="1">
    <location>
        <begin position="866"/>
        <end position="887"/>
    </location>
</feature>